<dbReference type="InterPro" id="IPR042098">
    <property type="entry name" value="TauD-like_sf"/>
</dbReference>
<keyword evidence="4" id="KW-0223">Dioxygenase</keyword>
<evidence type="ECO:0000313" key="9">
    <source>
        <dbReference type="Proteomes" id="UP000094389"/>
    </source>
</evidence>
<evidence type="ECO:0000259" key="7">
    <source>
        <dbReference type="Pfam" id="PF02668"/>
    </source>
</evidence>
<protein>
    <submittedName>
        <fullName evidence="8">TauD-domain-containing protein</fullName>
    </submittedName>
</protein>
<evidence type="ECO:0000256" key="3">
    <source>
        <dbReference type="ARBA" id="ARBA00022723"/>
    </source>
</evidence>
<dbReference type="OrthoDB" id="10257314at2759"/>
<accession>A0A1E4S9A2</accession>
<dbReference type="Pfam" id="PF02668">
    <property type="entry name" value="TauD"/>
    <property type="match status" value="1"/>
</dbReference>
<evidence type="ECO:0000256" key="1">
    <source>
        <dbReference type="ARBA" id="ARBA00001954"/>
    </source>
</evidence>
<dbReference type="GeneID" id="30988420"/>
<keyword evidence="3" id="KW-0479">Metal-binding</keyword>
<dbReference type="Proteomes" id="UP000094389">
    <property type="component" value="Unassembled WGS sequence"/>
</dbReference>
<dbReference type="OMA" id="VCGFSTH"/>
<organism evidence="8 9">
    <name type="scientific">Cyberlindnera jadinii (strain ATCC 18201 / CBS 1600 / BCRC 20928 / JCM 3617 / NBRC 0987 / NRRL Y-1542)</name>
    <name type="common">Torula yeast</name>
    <name type="synonym">Candida utilis</name>
    <dbReference type="NCBI Taxonomy" id="983966"/>
    <lineage>
        <taxon>Eukaryota</taxon>
        <taxon>Fungi</taxon>
        <taxon>Dikarya</taxon>
        <taxon>Ascomycota</taxon>
        <taxon>Saccharomycotina</taxon>
        <taxon>Saccharomycetes</taxon>
        <taxon>Phaffomycetales</taxon>
        <taxon>Phaffomycetaceae</taxon>
        <taxon>Cyberlindnera</taxon>
    </lineage>
</organism>
<name>A0A1E4S9A2_CYBJN</name>
<feature type="domain" description="TauD/TfdA-like" evidence="7">
    <location>
        <begin position="101"/>
        <end position="377"/>
    </location>
</feature>
<dbReference type="InterPro" id="IPR003819">
    <property type="entry name" value="TauD/TfdA-like"/>
</dbReference>
<keyword evidence="5" id="KW-0560">Oxidoreductase</keyword>
<dbReference type="PANTHER" id="PTHR30468:SF1">
    <property type="entry name" value="ALPHA-KETOGLUTARATE-DEPENDENT SULFONATE DIOXYGENASE"/>
    <property type="match status" value="1"/>
</dbReference>
<dbReference type="GO" id="GO:0005737">
    <property type="term" value="C:cytoplasm"/>
    <property type="evidence" value="ECO:0007669"/>
    <property type="project" value="TreeGrafter"/>
</dbReference>
<dbReference type="AlphaFoldDB" id="A0A1E4S9A2"/>
<dbReference type="GO" id="GO:0046872">
    <property type="term" value="F:metal ion binding"/>
    <property type="evidence" value="ECO:0007669"/>
    <property type="project" value="UniProtKB-KW"/>
</dbReference>
<gene>
    <name evidence="8" type="ORF">CYBJADRAFT_165400</name>
</gene>
<dbReference type="GO" id="GO:0044273">
    <property type="term" value="P:sulfur compound catabolic process"/>
    <property type="evidence" value="ECO:0007669"/>
    <property type="project" value="TreeGrafter"/>
</dbReference>
<dbReference type="Gene3D" id="3.60.130.10">
    <property type="entry name" value="Clavaminate synthase-like"/>
    <property type="match status" value="1"/>
</dbReference>
<reference evidence="8 9" key="1">
    <citation type="journal article" date="2016" name="Proc. Natl. Acad. Sci. U.S.A.">
        <title>Comparative genomics of biotechnologically important yeasts.</title>
        <authorList>
            <person name="Riley R."/>
            <person name="Haridas S."/>
            <person name="Wolfe K.H."/>
            <person name="Lopes M.R."/>
            <person name="Hittinger C.T."/>
            <person name="Goeker M."/>
            <person name="Salamov A.A."/>
            <person name="Wisecaver J.H."/>
            <person name="Long T.M."/>
            <person name="Calvey C.H."/>
            <person name="Aerts A.L."/>
            <person name="Barry K.W."/>
            <person name="Choi C."/>
            <person name="Clum A."/>
            <person name="Coughlan A.Y."/>
            <person name="Deshpande S."/>
            <person name="Douglass A.P."/>
            <person name="Hanson S.J."/>
            <person name="Klenk H.-P."/>
            <person name="LaButti K.M."/>
            <person name="Lapidus A."/>
            <person name="Lindquist E.A."/>
            <person name="Lipzen A.M."/>
            <person name="Meier-Kolthoff J.P."/>
            <person name="Ohm R.A."/>
            <person name="Otillar R.P."/>
            <person name="Pangilinan J.L."/>
            <person name="Peng Y."/>
            <person name="Rokas A."/>
            <person name="Rosa C.A."/>
            <person name="Scheuner C."/>
            <person name="Sibirny A.A."/>
            <person name="Slot J.C."/>
            <person name="Stielow J.B."/>
            <person name="Sun H."/>
            <person name="Kurtzman C.P."/>
            <person name="Blackwell M."/>
            <person name="Grigoriev I.V."/>
            <person name="Jeffries T.W."/>
        </authorList>
    </citation>
    <scope>NUCLEOTIDE SEQUENCE [LARGE SCALE GENOMIC DNA]</scope>
    <source>
        <strain evidence="9">ATCC 18201 / CBS 1600 / BCRC 20928 / JCM 3617 / NBRC 0987 / NRRL Y-1542</strain>
    </source>
</reference>
<dbReference type="EMBL" id="KV453925">
    <property type="protein sequence ID" value="ODV76048.1"/>
    <property type="molecule type" value="Genomic_DNA"/>
</dbReference>
<evidence type="ECO:0000256" key="5">
    <source>
        <dbReference type="ARBA" id="ARBA00023002"/>
    </source>
</evidence>
<dbReference type="InterPro" id="IPR051323">
    <property type="entry name" value="AtsK-like"/>
</dbReference>
<dbReference type="RefSeq" id="XP_020073087.1">
    <property type="nucleotide sequence ID" value="XM_020214024.1"/>
</dbReference>
<comment type="cofactor">
    <cofactor evidence="1">
        <name>Fe(2+)</name>
        <dbReference type="ChEBI" id="CHEBI:29033"/>
    </cofactor>
</comment>
<evidence type="ECO:0000256" key="4">
    <source>
        <dbReference type="ARBA" id="ARBA00022964"/>
    </source>
</evidence>
<keyword evidence="9" id="KW-1185">Reference proteome</keyword>
<evidence type="ECO:0000256" key="2">
    <source>
        <dbReference type="ARBA" id="ARBA00005896"/>
    </source>
</evidence>
<dbReference type="PANTHER" id="PTHR30468">
    <property type="entry name" value="ALPHA-KETOGLUTARATE-DEPENDENT SULFONATE DIOXYGENASE"/>
    <property type="match status" value="1"/>
</dbReference>
<dbReference type="STRING" id="983966.A0A1E4S9A2"/>
<dbReference type="FunFam" id="3.60.130.10:FF:000003">
    <property type="entry name" value="Alpha-ketoglutarate-dependent taurine dioxygenase"/>
    <property type="match status" value="1"/>
</dbReference>
<evidence type="ECO:0000256" key="6">
    <source>
        <dbReference type="ARBA" id="ARBA00023004"/>
    </source>
</evidence>
<dbReference type="GO" id="GO:0000907">
    <property type="term" value="F:sulfonate dioxygenase activity"/>
    <property type="evidence" value="ECO:0007669"/>
    <property type="project" value="TreeGrafter"/>
</dbReference>
<sequence>MTTATATATAITAATAKLTINETPLETLKSSFVVRASETATEPIENPDNVAFPEWLPTWDPDHTFDAYPDNYNKSFSDKGLLADPNLTNLFPKDGEDSVQVKRLTPKFGSEVRGIQLSQLSDAAKNDLALFVAQRGVVAFRDQDFKTKGIQFARDFGSYFGPLHIHPATGAPKGAPDFHIVYHKPNVEESFKGDFSKIPDNKLSFRTWHTDITFEEYPSGTTFFVELDSPDAGGDTLFSDATEAYKRLSPKVQDFVSGLKAVHTFDQFLQFVKVTGKPLRKPAPADVLHPLVRIHPVTEEKSLFVPQGFVKKIEGLKDEESDAVLKLLFDHVNNSQDLQVRVHYEPGTVVVWDNRRVLHSAVVDVEPEKTRHFYRITPLAERPVLSKEELEEWNRQK</sequence>
<evidence type="ECO:0000313" key="8">
    <source>
        <dbReference type="EMBL" id="ODV76048.1"/>
    </source>
</evidence>
<comment type="similarity">
    <text evidence="2">Belongs to the TfdA dioxygenase family.</text>
</comment>
<keyword evidence="6" id="KW-0408">Iron</keyword>
<proteinExistence type="inferred from homology"/>
<dbReference type="SUPFAM" id="SSF51197">
    <property type="entry name" value="Clavaminate synthase-like"/>
    <property type="match status" value="1"/>
</dbReference>